<keyword evidence="3" id="KW-1185">Reference proteome</keyword>
<evidence type="ECO:0000256" key="1">
    <source>
        <dbReference type="PROSITE-ProRule" id="PRU00023"/>
    </source>
</evidence>
<reference evidence="2 3" key="1">
    <citation type="journal article" date="2009" name="PLoS Genet.">
        <title>Genomic analysis of the basal lineage fungus Rhizopus oryzae reveals a whole-genome duplication.</title>
        <authorList>
            <person name="Ma L.-J."/>
            <person name="Ibrahim A.S."/>
            <person name="Skory C."/>
            <person name="Grabherr M.G."/>
            <person name="Burger G."/>
            <person name="Butler M."/>
            <person name="Elias M."/>
            <person name="Idnurm A."/>
            <person name="Lang B.F."/>
            <person name="Sone T."/>
            <person name="Abe A."/>
            <person name="Calvo S.E."/>
            <person name="Corrochano L.M."/>
            <person name="Engels R."/>
            <person name="Fu J."/>
            <person name="Hansberg W."/>
            <person name="Kim J.-M."/>
            <person name="Kodira C.D."/>
            <person name="Koehrsen M.J."/>
            <person name="Liu B."/>
            <person name="Miranda-Saavedra D."/>
            <person name="O'Leary S."/>
            <person name="Ortiz-Castellanos L."/>
            <person name="Poulter R."/>
            <person name="Rodriguez-Romero J."/>
            <person name="Ruiz-Herrera J."/>
            <person name="Shen Y.-Q."/>
            <person name="Zeng Q."/>
            <person name="Galagan J."/>
            <person name="Birren B.W."/>
            <person name="Cuomo C.A."/>
            <person name="Wickes B.L."/>
        </authorList>
    </citation>
    <scope>NUCLEOTIDE SEQUENCE [LARGE SCALE GENOMIC DNA]</scope>
    <source>
        <strain evidence="3">RA 99-880 / ATCC MYA-4621 / FGSC 9543 / NRRL 43880</strain>
    </source>
</reference>
<accession>I1CBN0</accession>
<sequence>MGDIVGNRPLHLAVVSNNVDAVLALLKAGAKPKPEESETVISDDGLPSAIRERNRMTAPLDLATSRLNMLLKQVNTRSRDRLMNQVLKIIDLLKYYSTDKECDELDELTKRISGIQINSKKENQDSDILVMQSLRETPLTLLYEYIISDTKSHRFHSIKTVYRLTINFPVVYSTATSSHGIIRSSTFSSHFIDYPSLAQ</sequence>
<dbReference type="Gene3D" id="1.25.40.20">
    <property type="entry name" value="Ankyrin repeat-containing domain"/>
    <property type="match status" value="1"/>
</dbReference>
<dbReference type="Proteomes" id="UP000009138">
    <property type="component" value="Unassembled WGS sequence"/>
</dbReference>
<evidence type="ECO:0000313" key="3">
    <source>
        <dbReference type="Proteomes" id="UP000009138"/>
    </source>
</evidence>
<dbReference type="VEuPathDB" id="FungiDB:RO3G_10570"/>
<protein>
    <submittedName>
        <fullName evidence="2">Uncharacterized protein</fullName>
    </submittedName>
</protein>
<dbReference type="EMBL" id="CH476739">
    <property type="protein sequence ID" value="EIE85860.1"/>
    <property type="molecule type" value="Genomic_DNA"/>
</dbReference>
<dbReference type="RefSeq" id="XP_067521256.1">
    <property type="nucleotide sequence ID" value="XM_067665155.1"/>
</dbReference>
<feature type="repeat" description="ANK" evidence="1">
    <location>
        <begin position="5"/>
        <end position="37"/>
    </location>
</feature>
<keyword evidence="1" id="KW-0040">ANK repeat</keyword>
<dbReference type="PROSITE" id="PS50297">
    <property type="entry name" value="ANK_REP_REGION"/>
    <property type="match status" value="1"/>
</dbReference>
<gene>
    <name evidence="2" type="ORF">RO3G_10570</name>
</gene>
<proteinExistence type="predicted"/>
<dbReference type="AlphaFoldDB" id="I1CBN0"/>
<dbReference type="InterPro" id="IPR036770">
    <property type="entry name" value="Ankyrin_rpt-contain_sf"/>
</dbReference>
<dbReference type="GeneID" id="93617536"/>
<dbReference type="SUPFAM" id="SSF48403">
    <property type="entry name" value="Ankyrin repeat"/>
    <property type="match status" value="1"/>
</dbReference>
<organism evidence="2 3">
    <name type="scientific">Rhizopus delemar (strain RA 99-880 / ATCC MYA-4621 / FGSC 9543 / NRRL 43880)</name>
    <name type="common">Mucormycosis agent</name>
    <name type="synonym">Rhizopus arrhizus var. delemar</name>
    <dbReference type="NCBI Taxonomy" id="246409"/>
    <lineage>
        <taxon>Eukaryota</taxon>
        <taxon>Fungi</taxon>
        <taxon>Fungi incertae sedis</taxon>
        <taxon>Mucoromycota</taxon>
        <taxon>Mucoromycotina</taxon>
        <taxon>Mucoromycetes</taxon>
        <taxon>Mucorales</taxon>
        <taxon>Mucorineae</taxon>
        <taxon>Rhizopodaceae</taxon>
        <taxon>Rhizopus</taxon>
    </lineage>
</organism>
<dbReference type="InterPro" id="IPR002110">
    <property type="entry name" value="Ankyrin_rpt"/>
</dbReference>
<name>I1CBN0_RHIO9</name>
<evidence type="ECO:0000313" key="2">
    <source>
        <dbReference type="EMBL" id="EIE85860.1"/>
    </source>
</evidence>
<dbReference type="InParanoid" id="I1CBN0"/>
<dbReference type="OrthoDB" id="341259at2759"/>
<dbReference type="PROSITE" id="PS50088">
    <property type="entry name" value="ANK_REPEAT"/>
    <property type="match status" value="1"/>
</dbReference>
<dbReference type="eggNOG" id="KOG0504">
    <property type="taxonomic scope" value="Eukaryota"/>
</dbReference>
<dbReference type="OMA" id="DNENMFV"/>